<reference evidence="2" key="3">
    <citation type="submission" date="2025-09" db="UniProtKB">
        <authorList>
            <consortium name="Ensembl"/>
        </authorList>
    </citation>
    <scope>IDENTIFICATION</scope>
</reference>
<evidence type="ECO:0000256" key="1">
    <source>
        <dbReference type="SAM" id="MobiDB-lite"/>
    </source>
</evidence>
<evidence type="ECO:0000313" key="2">
    <source>
        <dbReference type="Ensembl" id="ENSCSEP00000002003.1"/>
    </source>
</evidence>
<organism evidence="2 3">
    <name type="scientific">Cynoglossus semilaevis</name>
    <name type="common">Tongue sole</name>
    <dbReference type="NCBI Taxonomy" id="244447"/>
    <lineage>
        <taxon>Eukaryota</taxon>
        <taxon>Metazoa</taxon>
        <taxon>Chordata</taxon>
        <taxon>Craniata</taxon>
        <taxon>Vertebrata</taxon>
        <taxon>Euteleostomi</taxon>
        <taxon>Actinopterygii</taxon>
        <taxon>Neopterygii</taxon>
        <taxon>Teleostei</taxon>
        <taxon>Neoteleostei</taxon>
        <taxon>Acanthomorphata</taxon>
        <taxon>Carangaria</taxon>
        <taxon>Pleuronectiformes</taxon>
        <taxon>Pleuronectoidei</taxon>
        <taxon>Cynoglossidae</taxon>
        <taxon>Cynoglossinae</taxon>
        <taxon>Cynoglossus</taxon>
    </lineage>
</organism>
<dbReference type="InParanoid" id="A0A3P8UFP3"/>
<dbReference type="GeneID" id="103386928"/>
<dbReference type="PANTHER" id="PTHR28336:SF4">
    <property type="entry name" value="DEATH DOMAIN-CONTAINING PROTEIN 1"/>
    <property type="match status" value="1"/>
</dbReference>
<accession>A0A3P8UFP3</accession>
<feature type="compositionally biased region" description="Basic and acidic residues" evidence="1">
    <location>
        <begin position="121"/>
        <end position="130"/>
    </location>
</feature>
<feature type="region of interest" description="Disordered" evidence="1">
    <location>
        <begin position="147"/>
        <end position="190"/>
    </location>
</feature>
<dbReference type="PANTHER" id="PTHR28336">
    <property type="entry name" value="BA1-643"/>
    <property type="match status" value="1"/>
</dbReference>
<evidence type="ECO:0000313" key="3">
    <source>
        <dbReference type="Proteomes" id="UP000265120"/>
    </source>
</evidence>
<dbReference type="RefSeq" id="XP_016886786.2">
    <property type="nucleotide sequence ID" value="XM_017031297.2"/>
</dbReference>
<dbReference type="Ensembl" id="ENSCSET00000002038.1">
    <property type="protein sequence ID" value="ENSCSEP00000002003.1"/>
    <property type="gene ID" value="ENSCSEG00000001359.1"/>
</dbReference>
<feature type="compositionally biased region" description="Polar residues" evidence="1">
    <location>
        <begin position="172"/>
        <end position="187"/>
    </location>
</feature>
<name>A0A3P8UFP3_CYNSE</name>
<keyword evidence="3" id="KW-1185">Reference proteome</keyword>
<dbReference type="Gene3D" id="2.60.220.30">
    <property type="match status" value="1"/>
</dbReference>
<reference evidence="2 3" key="1">
    <citation type="journal article" date="2014" name="Nat. Genet.">
        <title>Whole-genome sequence of a flatfish provides insights into ZW sex chromosome evolution and adaptation to a benthic lifestyle.</title>
        <authorList>
            <person name="Chen S."/>
            <person name="Zhang G."/>
            <person name="Shao C."/>
            <person name="Huang Q."/>
            <person name="Liu G."/>
            <person name="Zhang P."/>
            <person name="Song W."/>
            <person name="An N."/>
            <person name="Chalopin D."/>
            <person name="Volff J.N."/>
            <person name="Hong Y."/>
            <person name="Li Q."/>
            <person name="Sha Z."/>
            <person name="Zhou H."/>
            <person name="Xie M."/>
            <person name="Yu Q."/>
            <person name="Liu Y."/>
            <person name="Xiang H."/>
            <person name="Wang N."/>
            <person name="Wu K."/>
            <person name="Yang C."/>
            <person name="Zhou Q."/>
            <person name="Liao X."/>
            <person name="Yang L."/>
            <person name="Hu Q."/>
            <person name="Zhang J."/>
            <person name="Meng L."/>
            <person name="Jin L."/>
            <person name="Tian Y."/>
            <person name="Lian J."/>
            <person name="Yang J."/>
            <person name="Miao G."/>
            <person name="Liu S."/>
            <person name="Liang Z."/>
            <person name="Yan F."/>
            <person name="Li Y."/>
            <person name="Sun B."/>
            <person name="Zhang H."/>
            <person name="Zhang J."/>
            <person name="Zhu Y."/>
            <person name="Du M."/>
            <person name="Zhao Y."/>
            <person name="Schartl M."/>
            <person name="Tang Q."/>
            <person name="Wang J."/>
        </authorList>
    </citation>
    <scope>NUCLEOTIDE SEQUENCE</scope>
</reference>
<dbReference type="Proteomes" id="UP000265120">
    <property type="component" value="Chromosome 1"/>
</dbReference>
<dbReference type="Gene3D" id="1.10.533.10">
    <property type="entry name" value="Death Domain, Fas"/>
    <property type="match status" value="1"/>
</dbReference>
<dbReference type="OrthoDB" id="6118651at2759"/>
<reference evidence="2" key="2">
    <citation type="submission" date="2025-08" db="UniProtKB">
        <authorList>
            <consortium name="Ensembl"/>
        </authorList>
    </citation>
    <scope>IDENTIFICATION</scope>
</reference>
<protein>
    <submittedName>
        <fullName evidence="2">Death domain containing 1</fullName>
    </submittedName>
</protein>
<dbReference type="OMA" id="LCSMHDE"/>
<feature type="compositionally biased region" description="Low complexity" evidence="1">
    <location>
        <begin position="149"/>
        <end position="171"/>
    </location>
</feature>
<dbReference type="AlphaFoldDB" id="A0A3P8UFP3"/>
<dbReference type="GeneTree" id="ENSGT00940000153404"/>
<proteinExistence type="predicted"/>
<sequence>MHCPIKEEEMETRRRRGNTEHCRVLGVLEEMKVFYSDTMTGWRGAITEWEATIDECPPGGRNQQLQSTTDIDVSPNSISDTFQCLADDMQKIINKVSTIITKLEPEILPAPVEVTSSLDETCKETTEPVSHESVSCVPQQEAEVEPEQCCEGLSADSQQTTDSTVCSSDSSAANKTESQTGIQGQGTDNEDCVSTVCQKDLLQNAGRHAERAEVKVKEETRREWITVGLTGEMEDGQSNVPDACFIQAPAGAAEVLRCEMAEAFSSFMVAGSEELVSRVIRIKVQGQAKFPFPVTVSMPFCTRYHGVYRDVVVKIVDGEQRVSYITPVTTEGVCGQKGSFAEVKVYSLGLFAVVSCLKREHYTVPRRGLSLKLPMDARVCLNYLPGSFTYPVMAQTMIQPLDTVLLANVRARSDIYYSVVSTSSLLYLSHPNSQLLRRPLTITLPCPPNPEKRWRIRGQGKGRHNQQISPLALTWDQPASPYPRVRKLEASLISPEELSDELVVLCSRDRQWNVLEKVTVRNQQNGLVSFEVMENFDRLLVVRLSSPLQPCHLTSLAEELEESVGCHSVAVVLQRPQNDPYTVLLAALPSRDLSWELSRLRCGSNGGLLETSSQISMCEGDQLLLCFSGNITSTRTLENQNGAPQERITFHAQRTNQLSVRLTEVDTFGNYSSAHYKGTVQFYKVSRGQVEWRGDTAGLKDRRMLQDAVCSLPLTLPKKVRTINRPITAKVKLCEETDSLSDSLLLWLAGKLSEEEVASLVLSLRLRRSTTQLVRRRSGPSVSTQAFNVLTMWRRGQPAAAHQHKASQLAQCLSKSGRADLGRELLLRQNAAMRQGSPT</sequence>
<feature type="region of interest" description="Disordered" evidence="1">
    <location>
        <begin position="121"/>
        <end position="140"/>
    </location>
</feature>
<dbReference type="InterPro" id="IPR011029">
    <property type="entry name" value="DEATH-like_dom_sf"/>
</dbReference>